<reference evidence="2" key="1">
    <citation type="journal article" date="2014" name="Proc. Natl. Acad. Sci. U.S.A.">
        <title>Extensive sampling of basidiomycete genomes demonstrates inadequacy of the white-rot/brown-rot paradigm for wood decay fungi.</title>
        <authorList>
            <person name="Riley R."/>
            <person name="Salamov A.A."/>
            <person name="Brown D.W."/>
            <person name="Nagy L.G."/>
            <person name="Floudas D."/>
            <person name="Held B.W."/>
            <person name="Levasseur A."/>
            <person name="Lombard V."/>
            <person name="Morin E."/>
            <person name="Otillar R."/>
            <person name="Lindquist E.A."/>
            <person name="Sun H."/>
            <person name="LaButti K.M."/>
            <person name="Schmutz J."/>
            <person name="Jabbour D."/>
            <person name="Luo H."/>
            <person name="Baker S.E."/>
            <person name="Pisabarro A.G."/>
            <person name="Walton J.D."/>
            <person name="Blanchette R.A."/>
            <person name="Henrissat B."/>
            <person name="Martin F."/>
            <person name="Cullen D."/>
            <person name="Hibbett D.S."/>
            <person name="Grigoriev I.V."/>
        </authorList>
    </citation>
    <scope>NUCLEOTIDE SEQUENCE [LARGE SCALE GENOMIC DNA]</scope>
    <source>
        <strain evidence="2">CBS 339.88</strain>
    </source>
</reference>
<organism evidence="1 2">
    <name type="scientific">Galerina marginata (strain CBS 339.88)</name>
    <dbReference type="NCBI Taxonomy" id="685588"/>
    <lineage>
        <taxon>Eukaryota</taxon>
        <taxon>Fungi</taxon>
        <taxon>Dikarya</taxon>
        <taxon>Basidiomycota</taxon>
        <taxon>Agaricomycotina</taxon>
        <taxon>Agaricomycetes</taxon>
        <taxon>Agaricomycetidae</taxon>
        <taxon>Agaricales</taxon>
        <taxon>Agaricineae</taxon>
        <taxon>Strophariaceae</taxon>
        <taxon>Galerina</taxon>
    </lineage>
</organism>
<sequence length="121" mass="13930">MGTRGFLGFIIHSSQRHAAYNHFDSYFTGLGKKIVEFILCLTTEEYDIMARLASEIKYESTPSLDPQERAPALRAVRSGVLQHMVESIGFFEVDTICQWSYFIDFEGRKLETWDGRHLMGD</sequence>
<dbReference type="EMBL" id="KL142376">
    <property type="protein sequence ID" value="KDR77450.1"/>
    <property type="molecule type" value="Genomic_DNA"/>
</dbReference>
<protein>
    <submittedName>
        <fullName evidence="1">Uncharacterized protein</fullName>
    </submittedName>
</protein>
<proteinExistence type="predicted"/>
<accession>A0A067T2T2</accession>
<gene>
    <name evidence="1" type="ORF">GALMADRAFT_224811</name>
</gene>
<dbReference type="AlphaFoldDB" id="A0A067T2T2"/>
<dbReference type="HOGENOM" id="CLU_125067_0_0_1"/>
<name>A0A067T2T2_GALM3</name>
<evidence type="ECO:0000313" key="2">
    <source>
        <dbReference type="Proteomes" id="UP000027222"/>
    </source>
</evidence>
<evidence type="ECO:0000313" key="1">
    <source>
        <dbReference type="EMBL" id="KDR77450.1"/>
    </source>
</evidence>
<dbReference type="OrthoDB" id="3229878at2759"/>
<keyword evidence="2" id="KW-1185">Reference proteome</keyword>
<dbReference type="Proteomes" id="UP000027222">
    <property type="component" value="Unassembled WGS sequence"/>
</dbReference>